<dbReference type="KEGG" id="amob:HG15A2_05550"/>
<name>A0A517MQX8_9BACT</name>
<evidence type="ECO:0000256" key="1">
    <source>
        <dbReference type="ARBA" id="ARBA00008467"/>
    </source>
</evidence>
<reference evidence="5 6" key="1">
    <citation type="submission" date="2019-02" db="EMBL/GenBank/DDBJ databases">
        <title>Deep-cultivation of Planctomycetes and their phenomic and genomic characterization uncovers novel biology.</title>
        <authorList>
            <person name="Wiegand S."/>
            <person name="Jogler M."/>
            <person name="Boedeker C."/>
            <person name="Pinto D."/>
            <person name="Vollmers J."/>
            <person name="Rivas-Marin E."/>
            <person name="Kohn T."/>
            <person name="Peeters S.H."/>
            <person name="Heuer A."/>
            <person name="Rast P."/>
            <person name="Oberbeckmann S."/>
            <person name="Bunk B."/>
            <person name="Jeske O."/>
            <person name="Meyerdierks A."/>
            <person name="Storesund J.E."/>
            <person name="Kallscheuer N."/>
            <person name="Luecker S."/>
            <person name="Lage O.M."/>
            <person name="Pohl T."/>
            <person name="Merkel B.J."/>
            <person name="Hornburger P."/>
            <person name="Mueller R.-W."/>
            <person name="Bruemmer F."/>
            <person name="Labrenz M."/>
            <person name="Spormann A.M."/>
            <person name="Op den Camp H."/>
            <person name="Overmann J."/>
            <person name="Amann R."/>
            <person name="Jetten M.S.M."/>
            <person name="Mascher T."/>
            <person name="Medema M.H."/>
            <person name="Devos D.P."/>
            <person name="Kaster A.-K."/>
            <person name="Ovreas L."/>
            <person name="Rohde M."/>
            <person name="Galperin M.Y."/>
            <person name="Jogler C."/>
        </authorList>
    </citation>
    <scope>NUCLEOTIDE SEQUENCE [LARGE SCALE GENOMIC DNA]</scope>
    <source>
        <strain evidence="5 6">HG15A2</strain>
    </source>
</reference>
<dbReference type="Gene3D" id="3.40.47.10">
    <property type="match status" value="2"/>
</dbReference>
<dbReference type="InterPro" id="IPR000794">
    <property type="entry name" value="Beta-ketoacyl_synthase"/>
</dbReference>
<evidence type="ECO:0000313" key="5">
    <source>
        <dbReference type="EMBL" id="QDS97294.1"/>
    </source>
</evidence>
<keyword evidence="5" id="KW-0012">Acyltransferase</keyword>
<dbReference type="GO" id="GO:0005829">
    <property type="term" value="C:cytosol"/>
    <property type="evidence" value="ECO:0007669"/>
    <property type="project" value="TreeGrafter"/>
</dbReference>
<feature type="domain" description="Ketosynthase family 3 (KS3)" evidence="4">
    <location>
        <begin position="1"/>
        <end position="403"/>
    </location>
</feature>
<evidence type="ECO:0000313" key="6">
    <source>
        <dbReference type="Proteomes" id="UP000319852"/>
    </source>
</evidence>
<dbReference type="EMBL" id="CP036263">
    <property type="protein sequence ID" value="QDS97294.1"/>
    <property type="molecule type" value="Genomic_DNA"/>
</dbReference>
<dbReference type="InterPro" id="IPR014031">
    <property type="entry name" value="Ketoacyl_synth_C"/>
</dbReference>
<dbReference type="GO" id="GO:0006633">
    <property type="term" value="P:fatty acid biosynthetic process"/>
    <property type="evidence" value="ECO:0007669"/>
    <property type="project" value="TreeGrafter"/>
</dbReference>
<evidence type="ECO:0000259" key="4">
    <source>
        <dbReference type="PROSITE" id="PS52004"/>
    </source>
</evidence>
<dbReference type="EC" id="2.3.1.179" evidence="5"/>
<dbReference type="PANTHER" id="PTHR11712">
    <property type="entry name" value="POLYKETIDE SYNTHASE-RELATED"/>
    <property type="match status" value="1"/>
</dbReference>
<dbReference type="InterPro" id="IPR014030">
    <property type="entry name" value="Ketoacyl_synth_N"/>
</dbReference>
<dbReference type="PANTHER" id="PTHR11712:SF336">
    <property type="entry name" value="3-OXOACYL-[ACYL-CARRIER-PROTEIN] SYNTHASE, MITOCHONDRIAL"/>
    <property type="match status" value="1"/>
</dbReference>
<sequence>MNEVVITAVGIVSPIGIGNEQVWHSIENRTSGVRSVPELVEAGLPVPICGSVVDFEAKQFVKPRKSLKVMSRETQIGFAAAELAWQDAGLEEGNVDPERFGVINGANMFAPETLEMVAAIHACDTQGRFDFTRWGKEGMPEIIPLWLLKFLPNMTPCHIGIFHDARGPTNSIVGGEGSGLCALIEATNVIERGHADLMVAGGNSSRLNLMDLMWHGDVDLTKRVQSPSEAMRPFDANRDGYVNGEGAAMYTLESRQHAEARGAAIIGTIRGYARRSEPSAASQKPSGQSICQSIDASLQSANLTAGDIGHVNAHGLSTPHADRIEAEAICAKLGDVPVTAPKSYFGHLGAGSGAVELAVSLLALRHGKIPPTLNHESPDPACPVNVVSEMQASNQNTVMALNHKSMGQAVALVVESA</sequence>
<proteinExistence type="inferred from homology"/>
<keyword evidence="6" id="KW-1185">Reference proteome</keyword>
<accession>A0A517MQX8</accession>
<dbReference type="InterPro" id="IPR016039">
    <property type="entry name" value="Thiolase-like"/>
</dbReference>
<dbReference type="Proteomes" id="UP000319852">
    <property type="component" value="Chromosome"/>
</dbReference>
<evidence type="ECO:0000256" key="3">
    <source>
        <dbReference type="RuleBase" id="RU003694"/>
    </source>
</evidence>
<dbReference type="Pfam" id="PF00109">
    <property type="entry name" value="ketoacyl-synt"/>
    <property type="match status" value="1"/>
</dbReference>
<dbReference type="Pfam" id="PF02801">
    <property type="entry name" value="Ketoacyl-synt_C"/>
    <property type="match status" value="1"/>
</dbReference>
<dbReference type="SUPFAM" id="SSF53901">
    <property type="entry name" value="Thiolase-like"/>
    <property type="match status" value="2"/>
</dbReference>
<keyword evidence="2 3" id="KW-0808">Transferase</keyword>
<dbReference type="RefSeq" id="WP_145057560.1">
    <property type="nucleotide sequence ID" value="NZ_CP036263.1"/>
</dbReference>
<dbReference type="GO" id="GO:0004315">
    <property type="term" value="F:3-oxoacyl-[acyl-carrier-protein] synthase activity"/>
    <property type="evidence" value="ECO:0007669"/>
    <property type="project" value="UniProtKB-EC"/>
</dbReference>
<dbReference type="SMART" id="SM00825">
    <property type="entry name" value="PKS_KS"/>
    <property type="match status" value="1"/>
</dbReference>
<comment type="similarity">
    <text evidence="1 3">Belongs to the thiolase-like superfamily. Beta-ketoacyl-ACP synthases family.</text>
</comment>
<dbReference type="PROSITE" id="PS52004">
    <property type="entry name" value="KS3_2"/>
    <property type="match status" value="1"/>
</dbReference>
<evidence type="ECO:0000256" key="2">
    <source>
        <dbReference type="ARBA" id="ARBA00022679"/>
    </source>
</evidence>
<protein>
    <submittedName>
        <fullName evidence="5">3-oxoacyl-[acyl-carrier-protein] synthase 2</fullName>
        <ecNumber evidence="5">2.3.1.179</ecNumber>
    </submittedName>
</protein>
<organism evidence="5 6">
    <name type="scientific">Adhaeretor mobilis</name>
    <dbReference type="NCBI Taxonomy" id="1930276"/>
    <lineage>
        <taxon>Bacteria</taxon>
        <taxon>Pseudomonadati</taxon>
        <taxon>Planctomycetota</taxon>
        <taxon>Planctomycetia</taxon>
        <taxon>Pirellulales</taxon>
        <taxon>Lacipirellulaceae</taxon>
        <taxon>Adhaeretor</taxon>
    </lineage>
</organism>
<gene>
    <name evidence="5" type="primary">fabF_2</name>
    <name evidence="5" type="ORF">HG15A2_05550</name>
</gene>
<dbReference type="InterPro" id="IPR020841">
    <property type="entry name" value="PKS_Beta-ketoAc_synthase_dom"/>
</dbReference>
<dbReference type="OrthoDB" id="292158at2"/>
<dbReference type="CDD" id="cd00834">
    <property type="entry name" value="KAS_I_II"/>
    <property type="match status" value="1"/>
</dbReference>
<dbReference type="AlphaFoldDB" id="A0A517MQX8"/>